<dbReference type="PANTHER" id="PTHR43266:SF2">
    <property type="entry name" value="MAJOR FACILITATOR SUPERFAMILY (MFS) PROFILE DOMAIN-CONTAINING PROTEIN"/>
    <property type="match status" value="1"/>
</dbReference>
<evidence type="ECO:0000256" key="2">
    <source>
        <dbReference type="ARBA" id="ARBA00022448"/>
    </source>
</evidence>
<dbReference type="InterPro" id="IPR036259">
    <property type="entry name" value="MFS_trans_sf"/>
</dbReference>
<keyword evidence="2" id="KW-0813">Transport</keyword>
<dbReference type="EMBL" id="JAUSWM010000004">
    <property type="protein sequence ID" value="MDQ0483727.1"/>
    <property type="molecule type" value="Genomic_DNA"/>
</dbReference>
<keyword evidence="10" id="KW-1185">Reference proteome</keyword>
<dbReference type="Gene3D" id="1.20.1250.20">
    <property type="entry name" value="MFS general substrate transporter like domains"/>
    <property type="match status" value="2"/>
</dbReference>
<feature type="transmembrane region" description="Helical" evidence="7">
    <location>
        <begin position="253"/>
        <end position="272"/>
    </location>
</feature>
<feature type="transmembrane region" description="Helical" evidence="7">
    <location>
        <begin position="342"/>
        <end position="365"/>
    </location>
</feature>
<dbReference type="PANTHER" id="PTHR43266">
    <property type="entry name" value="MACROLIDE-EFFLUX PROTEIN"/>
    <property type="match status" value="1"/>
</dbReference>
<dbReference type="PRINTS" id="PR01035">
    <property type="entry name" value="TCRTETA"/>
</dbReference>
<comment type="subcellular location">
    <subcellularLocation>
        <location evidence="1">Cell membrane</location>
        <topology evidence="1">Multi-pass membrane protein</topology>
    </subcellularLocation>
</comment>
<keyword evidence="3" id="KW-1003">Cell membrane</keyword>
<proteinExistence type="predicted"/>
<dbReference type="GeneID" id="301328205"/>
<accession>A0ABU0K2Z2</accession>
<dbReference type="SUPFAM" id="SSF103473">
    <property type="entry name" value="MFS general substrate transporter"/>
    <property type="match status" value="1"/>
</dbReference>
<evidence type="ECO:0000313" key="9">
    <source>
        <dbReference type="EMBL" id="MDQ0483727.1"/>
    </source>
</evidence>
<dbReference type="Pfam" id="PF07690">
    <property type="entry name" value="MFS_1"/>
    <property type="match status" value="1"/>
</dbReference>
<sequence length="419" mass="44824">MKGLLRNKGYVTLMMAQTISSIGDWLSIVAIMTLVGLKWNASPMEVSFIILCLALPMALFGPVAGTVADRLSRKGLMIVSDLVRAGVILVLTFAESLWVVYVCLITVGLFSAVFIPAKNGVLKELVANQDMKSAMAVTSMIDSSTKVIGPLLSGILVAALGAHPVFFIDSGTFLLSAMLIFFLPKTVQKVSKKAESHYSFKEEFVEGILFIKSKAPVLVGLFFLGFSLLILQLSDSQLIVLIRELSKASPDLFGYLVASSGVGMFVSGVILARKTDYRPFPLMILGVCGIGISFGMMAILTYYDVGFSLLWGPAFGLVAGFSASLVFVPFQATVQVDTPVKLTGRVFGVVNSVTTTATIIGPILGGWLSTVIGVIPTFLITASLLILLSFIGFVTKSKLERRKDHVSKSKQGTHGTAPS</sequence>
<feature type="transmembrane region" description="Helical" evidence="7">
    <location>
        <begin position="371"/>
        <end position="394"/>
    </location>
</feature>
<dbReference type="CDD" id="cd06173">
    <property type="entry name" value="MFS_MefA_like"/>
    <property type="match status" value="1"/>
</dbReference>
<dbReference type="RefSeq" id="WP_301552552.1">
    <property type="nucleotide sequence ID" value="NZ_JAQRMZ010000008.1"/>
</dbReference>
<feature type="transmembrane region" description="Helical" evidence="7">
    <location>
        <begin position="309"/>
        <end position="330"/>
    </location>
</feature>
<feature type="transmembrane region" description="Helical" evidence="7">
    <location>
        <begin position="46"/>
        <end position="68"/>
    </location>
</feature>
<feature type="domain" description="Major facilitator superfamily (MFS) profile" evidence="8">
    <location>
        <begin position="1"/>
        <end position="400"/>
    </location>
</feature>
<comment type="caution">
    <text evidence="9">The sequence shown here is derived from an EMBL/GenBank/DDBJ whole genome shotgun (WGS) entry which is preliminary data.</text>
</comment>
<name>A0ABU0K2Z2_9BACL</name>
<feature type="transmembrane region" description="Helical" evidence="7">
    <location>
        <begin position="12"/>
        <end position="34"/>
    </location>
</feature>
<evidence type="ECO:0000313" key="10">
    <source>
        <dbReference type="Proteomes" id="UP001226720"/>
    </source>
</evidence>
<dbReference type="Proteomes" id="UP001226720">
    <property type="component" value="Unassembled WGS sequence"/>
</dbReference>
<keyword evidence="5 7" id="KW-1133">Transmembrane helix</keyword>
<evidence type="ECO:0000259" key="8">
    <source>
        <dbReference type="PROSITE" id="PS50850"/>
    </source>
</evidence>
<evidence type="ECO:0000256" key="5">
    <source>
        <dbReference type="ARBA" id="ARBA00022989"/>
    </source>
</evidence>
<feature type="transmembrane region" description="Helical" evidence="7">
    <location>
        <begin position="165"/>
        <end position="183"/>
    </location>
</feature>
<reference evidence="9" key="1">
    <citation type="submission" date="2023-07" db="EMBL/GenBank/DDBJ databases">
        <title>Genomic Encyclopedia of Type Strains, Phase IV (KMG-IV): sequencing the most valuable type-strain genomes for metagenomic binning, comparative biology and taxonomic classification.</title>
        <authorList>
            <person name="Goeker M."/>
        </authorList>
    </citation>
    <scope>NUCLEOTIDE SEQUENCE [LARGE SCALE GENOMIC DNA]</scope>
    <source>
        <strain evidence="9">JSM 076093</strain>
    </source>
</reference>
<feature type="transmembrane region" description="Helical" evidence="7">
    <location>
        <begin position="284"/>
        <end position="303"/>
    </location>
</feature>
<evidence type="ECO:0000256" key="1">
    <source>
        <dbReference type="ARBA" id="ARBA00004651"/>
    </source>
</evidence>
<evidence type="ECO:0000256" key="6">
    <source>
        <dbReference type="ARBA" id="ARBA00023136"/>
    </source>
</evidence>
<organism evidence="9 10">
    <name type="scientific">Guptibacillus hwajinpoensis</name>
    <dbReference type="NCBI Taxonomy" id="208199"/>
    <lineage>
        <taxon>Bacteria</taxon>
        <taxon>Bacillati</taxon>
        <taxon>Bacillota</taxon>
        <taxon>Bacilli</taxon>
        <taxon>Bacillales</taxon>
        <taxon>Guptibacillaceae</taxon>
        <taxon>Guptibacillus</taxon>
    </lineage>
</organism>
<dbReference type="InterPro" id="IPR011701">
    <property type="entry name" value="MFS"/>
</dbReference>
<feature type="transmembrane region" description="Helical" evidence="7">
    <location>
        <begin position="215"/>
        <end position="233"/>
    </location>
</feature>
<feature type="transmembrane region" description="Helical" evidence="7">
    <location>
        <begin position="98"/>
        <end position="115"/>
    </location>
</feature>
<evidence type="ECO:0000256" key="7">
    <source>
        <dbReference type="SAM" id="Phobius"/>
    </source>
</evidence>
<gene>
    <name evidence="9" type="ORF">QO000_002709</name>
</gene>
<protein>
    <submittedName>
        <fullName evidence="9">MFS family permease</fullName>
    </submittedName>
</protein>
<evidence type="ECO:0000256" key="3">
    <source>
        <dbReference type="ARBA" id="ARBA00022475"/>
    </source>
</evidence>
<dbReference type="PROSITE" id="PS50850">
    <property type="entry name" value="MFS"/>
    <property type="match status" value="1"/>
</dbReference>
<dbReference type="InterPro" id="IPR001958">
    <property type="entry name" value="Tet-R_TetA/multi-R_MdtG-like"/>
</dbReference>
<evidence type="ECO:0000256" key="4">
    <source>
        <dbReference type="ARBA" id="ARBA00022692"/>
    </source>
</evidence>
<keyword evidence="6 7" id="KW-0472">Membrane</keyword>
<dbReference type="InterPro" id="IPR020846">
    <property type="entry name" value="MFS_dom"/>
</dbReference>
<keyword evidence="4 7" id="KW-0812">Transmembrane</keyword>